<accession>A0ACC0CKM9</accession>
<name>A0ACC0CKM9_9PEZI</name>
<dbReference type="EMBL" id="MU394413">
    <property type="protein sequence ID" value="KAI6080979.1"/>
    <property type="molecule type" value="Genomic_DNA"/>
</dbReference>
<reference evidence="1 2" key="1">
    <citation type="journal article" date="2022" name="New Phytol.">
        <title>Ecological generalism drives hyperdiversity of secondary metabolite gene clusters in xylarialean endophytes.</title>
        <authorList>
            <person name="Franco M.E.E."/>
            <person name="Wisecaver J.H."/>
            <person name="Arnold A.E."/>
            <person name="Ju Y.M."/>
            <person name="Slot J.C."/>
            <person name="Ahrendt S."/>
            <person name="Moore L.P."/>
            <person name="Eastman K.E."/>
            <person name="Scott K."/>
            <person name="Konkel Z."/>
            <person name="Mondo S.J."/>
            <person name="Kuo A."/>
            <person name="Hayes R.D."/>
            <person name="Haridas S."/>
            <person name="Andreopoulos B."/>
            <person name="Riley R."/>
            <person name="LaButti K."/>
            <person name="Pangilinan J."/>
            <person name="Lipzen A."/>
            <person name="Amirebrahimi M."/>
            <person name="Yan J."/>
            <person name="Adam C."/>
            <person name="Keymanesh K."/>
            <person name="Ng V."/>
            <person name="Louie K."/>
            <person name="Northen T."/>
            <person name="Drula E."/>
            <person name="Henrissat B."/>
            <person name="Hsieh H.M."/>
            <person name="Youens-Clark K."/>
            <person name="Lutzoni F."/>
            <person name="Miadlikowska J."/>
            <person name="Eastwood D.C."/>
            <person name="Hamelin R.C."/>
            <person name="Grigoriev I.V."/>
            <person name="U'Ren J.M."/>
        </authorList>
    </citation>
    <scope>NUCLEOTIDE SEQUENCE [LARGE SCALE GENOMIC DNA]</scope>
    <source>
        <strain evidence="1 2">ER1909</strain>
    </source>
</reference>
<organism evidence="1 2">
    <name type="scientific">Hypoxylon rubiginosum</name>
    <dbReference type="NCBI Taxonomy" id="110542"/>
    <lineage>
        <taxon>Eukaryota</taxon>
        <taxon>Fungi</taxon>
        <taxon>Dikarya</taxon>
        <taxon>Ascomycota</taxon>
        <taxon>Pezizomycotina</taxon>
        <taxon>Sordariomycetes</taxon>
        <taxon>Xylariomycetidae</taxon>
        <taxon>Xylariales</taxon>
        <taxon>Hypoxylaceae</taxon>
        <taxon>Hypoxylon</taxon>
    </lineage>
</organism>
<protein>
    <submittedName>
        <fullName evidence="1">Uncharacterized protein</fullName>
    </submittedName>
</protein>
<gene>
    <name evidence="1" type="ORF">F4821DRAFT_265375</name>
</gene>
<proteinExistence type="predicted"/>
<sequence length="344" mass="39236">MAKEVASAIEQGKELRLGRLRGRNPCTAIFVWGEASRGDSDNEPAFAFTSSQPKKHGFKGHDASDIDRHVYFEPANDVPLSQIDREQAQRLQVYQNMCRAVRLPVHSTENACVAALKEVLVNIVDYIDTIRMERPVEVWTDFAAFRKYTLSDDKRFDSHEARADGGFLAVLLRRLKLLLKKRYVDVEGRDFRGITALDEALSPTSGSPEIAILLLQHGARVPRGSSRNILDLANSLCQTSHAVTLYNTLRRYRLLARIFQVLFDHCSAVALEDGDDVTRAFLADSPTLIVEMIKATSGHKLTNEKVLERMRDQFFTTKVRPRKAARSMRNWWMGRNIRRRQQHE</sequence>
<dbReference type="Proteomes" id="UP001497680">
    <property type="component" value="Unassembled WGS sequence"/>
</dbReference>
<keyword evidence="2" id="KW-1185">Reference proteome</keyword>
<evidence type="ECO:0000313" key="1">
    <source>
        <dbReference type="EMBL" id="KAI6080979.1"/>
    </source>
</evidence>
<comment type="caution">
    <text evidence="1">The sequence shown here is derived from an EMBL/GenBank/DDBJ whole genome shotgun (WGS) entry which is preliminary data.</text>
</comment>
<evidence type="ECO:0000313" key="2">
    <source>
        <dbReference type="Proteomes" id="UP001497680"/>
    </source>
</evidence>